<reference evidence="3" key="1">
    <citation type="submission" date="2016-11" db="EMBL/GenBank/DDBJ databases">
        <authorList>
            <person name="Varghese N."/>
            <person name="Submissions S."/>
        </authorList>
    </citation>
    <scope>NUCLEOTIDE SEQUENCE [LARGE SCALE GENOMIC DNA]</scope>
    <source>
        <strain evidence="3">DSM 16219</strain>
    </source>
</reference>
<dbReference type="STRING" id="1121393.SAMN02745216_04477"/>
<evidence type="ECO:0000256" key="1">
    <source>
        <dbReference type="SAM" id="Phobius"/>
    </source>
</evidence>
<gene>
    <name evidence="2" type="ORF">SAMN02745216_04477</name>
</gene>
<keyword evidence="1" id="KW-0472">Membrane</keyword>
<sequence length="247" mass="28305">MEFRLARKRDIWIALGLVIIVSLYAMQGRIYLWSKIKFDYGQDKSSAYYAVLEDRGRIECANSSRQGIEIATEEFSFLCPFPVKEKSESEMSSSYLLENRVLVTVYDSQINFQNSKGLRDLKNMMYGGEPVSLYEFNRRVLQVTPDQISFFDSMDEIRREFLQLMLKPSRAGERQNTAFTENLNIIQLGFPTPNPPDIGAAFGPVRSLVFGKDDKSYEIVFLGLDQEAIDCILASFEIIEQPAPEKL</sequence>
<proteinExistence type="predicted"/>
<keyword evidence="1" id="KW-0812">Transmembrane</keyword>
<keyword evidence="3" id="KW-1185">Reference proteome</keyword>
<keyword evidence="1" id="KW-1133">Transmembrane helix</keyword>
<organism evidence="2 3">
    <name type="scientific">Desulfatibacillum alkenivorans DSM 16219</name>
    <dbReference type="NCBI Taxonomy" id="1121393"/>
    <lineage>
        <taxon>Bacteria</taxon>
        <taxon>Pseudomonadati</taxon>
        <taxon>Thermodesulfobacteriota</taxon>
        <taxon>Desulfobacteria</taxon>
        <taxon>Desulfobacterales</taxon>
        <taxon>Desulfatibacillaceae</taxon>
        <taxon>Desulfatibacillum</taxon>
    </lineage>
</organism>
<dbReference type="AlphaFoldDB" id="A0A1M6X6K0"/>
<evidence type="ECO:0000313" key="2">
    <source>
        <dbReference type="EMBL" id="SHL01536.1"/>
    </source>
</evidence>
<dbReference type="Proteomes" id="UP000183994">
    <property type="component" value="Unassembled WGS sequence"/>
</dbReference>
<dbReference type="RefSeq" id="WP_073478471.1">
    <property type="nucleotide sequence ID" value="NZ_FQZU01000041.1"/>
</dbReference>
<dbReference type="OrthoDB" id="9930907at2"/>
<evidence type="ECO:0000313" key="3">
    <source>
        <dbReference type="Proteomes" id="UP000183994"/>
    </source>
</evidence>
<name>A0A1M6X6K0_9BACT</name>
<protein>
    <submittedName>
        <fullName evidence="2">Uncharacterized protein</fullName>
    </submittedName>
</protein>
<feature type="transmembrane region" description="Helical" evidence="1">
    <location>
        <begin position="12"/>
        <end position="33"/>
    </location>
</feature>
<dbReference type="EMBL" id="FQZU01000041">
    <property type="protein sequence ID" value="SHL01536.1"/>
    <property type="molecule type" value="Genomic_DNA"/>
</dbReference>
<accession>A0A1M6X6K0</accession>